<dbReference type="Gene3D" id="1.25.40.10">
    <property type="entry name" value="Tetratricopeptide repeat domain"/>
    <property type="match status" value="1"/>
</dbReference>
<name>A0A9P6QPQ8_9FUNG</name>
<dbReference type="OrthoDB" id="10050400at2759"/>
<dbReference type="SUPFAM" id="SSF48452">
    <property type="entry name" value="TPR-like"/>
    <property type="match status" value="1"/>
</dbReference>
<dbReference type="EMBL" id="JAAAIN010004988">
    <property type="protein sequence ID" value="KAG0276934.1"/>
    <property type="molecule type" value="Genomic_DNA"/>
</dbReference>
<keyword evidence="2" id="KW-0472">Membrane</keyword>
<keyword evidence="2" id="KW-0812">Transmembrane</keyword>
<gene>
    <name evidence="3" type="ORF">BGZ97_009987</name>
</gene>
<keyword evidence="2" id="KW-1133">Transmembrane helix</keyword>
<evidence type="ECO:0000256" key="2">
    <source>
        <dbReference type="SAM" id="Phobius"/>
    </source>
</evidence>
<keyword evidence="1" id="KW-0802">TPR repeat</keyword>
<evidence type="ECO:0000313" key="3">
    <source>
        <dbReference type="EMBL" id="KAG0276934.1"/>
    </source>
</evidence>
<feature type="transmembrane region" description="Helical" evidence="2">
    <location>
        <begin position="97"/>
        <end position="119"/>
    </location>
</feature>
<protein>
    <submittedName>
        <fullName evidence="3">Uncharacterized protein</fullName>
    </submittedName>
</protein>
<organism evidence="3 4">
    <name type="scientific">Linnemannia gamsii</name>
    <dbReference type="NCBI Taxonomy" id="64522"/>
    <lineage>
        <taxon>Eukaryota</taxon>
        <taxon>Fungi</taxon>
        <taxon>Fungi incertae sedis</taxon>
        <taxon>Mucoromycota</taxon>
        <taxon>Mortierellomycotina</taxon>
        <taxon>Mortierellomycetes</taxon>
        <taxon>Mortierellales</taxon>
        <taxon>Mortierellaceae</taxon>
        <taxon>Linnemannia</taxon>
    </lineage>
</organism>
<accession>A0A9P6QPQ8</accession>
<reference evidence="3" key="1">
    <citation type="journal article" date="2020" name="Fungal Divers.">
        <title>Resolving the Mortierellaceae phylogeny through synthesis of multi-gene phylogenetics and phylogenomics.</title>
        <authorList>
            <person name="Vandepol N."/>
            <person name="Liber J."/>
            <person name="Desiro A."/>
            <person name="Na H."/>
            <person name="Kennedy M."/>
            <person name="Barry K."/>
            <person name="Grigoriev I.V."/>
            <person name="Miller A.N."/>
            <person name="O'Donnell K."/>
            <person name="Stajich J.E."/>
            <person name="Bonito G."/>
        </authorList>
    </citation>
    <scope>NUCLEOTIDE SEQUENCE</scope>
    <source>
        <strain evidence="3">NVP60</strain>
    </source>
</reference>
<dbReference type="Proteomes" id="UP000823405">
    <property type="component" value="Unassembled WGS sequence"/>
</dbReference>
<feature type="repeat" description="TPR" evidence="1">
    <location>
        <begin position="316"/>
        <end position="349"/>
    </location>
</feature>
<sequence>MSSSRAFKDAATTLMAGGSTFSRIRSITPSTPLRNVRATSFGKHQRATTTTATVTARRGYASISTNTTQPPAYIDSTVGLTPGARVIIATTRGVRNVLIVATSTLGLVLFAFTGAHSYLEQYKCPSPQGVSTEVQRCLHGAWVREEVSPDPDVAELYLQKAVELARKDLETHYATKNKGKEEGVIKDERLAFLEIEKDQALVEIQHRLARFYGRIGRDEQAATVWTRLWKLSEKENPRPHSSEKSSSSGLGSLFGGANVDRPLISQTDGIPYAKSAADCWMRMGEYEMAEEALAWTLSTLASSTTSSSSSDRIEEVGLLSTLGALYVRQAKFEYALSLFVKALQVVQDHRASQTDESTTTVDEKKRAALKEDNDMWYCREAILTQSIGETLY</sequence>
<comment type="caution">
    <text evidence="3">The sequence shown here is derived from an EMBL/GenBank/DDBJ whole genome shotgun (WGS) entry which is preliminary data.</text>
</comment>
<dbReference type="PROSITE" id="PS50005">
    <property type="entry name" value="TPR"/>
    <property type="match status" value="1"/>
</dbReference>
<evidence type="ECO:0000256" key="1">
    <source>
        <dbReference type="PROSITE-ProRule" id="PRU00339"/>
    </source>
</evidence>
<evidence type="ECO:0000313" key="4">
    <source>
        <dbReference type="Proteomes" id="UP000823405"/>
    </source>
</evidence>
<proteinExistence type="predicted"/>
<dbReference type="InterPro" id="IPR019734">
    <property type="entry name" value="TPR_rpt"/>
</dbReference>
<dbReference type="AlphaFoldDB" id="A0A9P6QPQ8"/>
<feature type="non-terminal residue" evidence="3">
    <location>
        <position position="392"/>
    </location>
</feature>
<keyword evidence="4" id="KW-1185">Reference proteome</keyword>
<dbReference type="InterPro" id="IPR011990">
    <property type="entry name" value="TPR-like_helical_dom_sf"/>
</dbReference>